<protein>
    <submittedName>
        <fullName evidence="5">(spotted green pufferfish) hypothetical protein</fullName>
    </submittedName>
</protein>
<feature type="domain" description="AAA+ ATPase" evidence="4">
    <location>
        <begin position="282"/>
        <end position="538"/>
    </location>
</feature>
<gene>
    <name evidence="5" type="ORF">GSTENG00012408001</name>
</gene>
<feature type="coiled-coil region" evidence="2">
    <location>
        <begin position="14"/>
        <end position="49"/>
    </location>
</feature>
<dbReference type="Gene3D" id="3.40.50.300">
    <property type="entry name" value="P-loop containing nucleotide triphosphate hydrolases"/>
    <property type="match status" value="1"/>
</dbReference>
<dbReference type="GO" id="GO:0005525">
    <property type="term" value="F:GTP binding"/>
    <property type="evidence" value="ECO:0007669"/>
    <property type="project" value="UniProtKB-KW"/>
</dbReference>
<evidence type="ECO:0000256" key="2">
    <source>
        <dbReference type="SAM" id="Coils"/>
    </source>
</evidence>
<dbReference type="SMART" id="SM00382">
    <property type="entry name" value="AAA"/>
    <property type="match status" value="1"/>
</dbReference>
<dbReference type="InterPro" id="IPR030379">
    <property type="entry name" value="G_SEPTIN_dom"/>
</dbReference>
<organism evidence="5">
    <name type="scientific">Tetraodon nigroviridis</name>
    <name type="common">Spotted green pufferfish</name>
    <name type="synonym">Chelonodon nigroviridis</name>
    <dbReference type="NCBI Taxonomy" id="99883"/>
    <lineage>
        <taxon>Eukaryota</taxon>
        <taxon>Metazoa</taxon>
        <taxon>Chordata</taxon>
        <taxon>Craniata</taxon>
        <taxon>Vertebrata</taxon>
        <taxon>Euteleostomi</taxon>
        <taxon>Actinopterygii</taxon>
        <taxon>Neopterygii</taxon>
        <taxon>Teleostei</taxon>
        <taxon>Neoteleostei</taxon>
        <taxon>Acanthomorphata</taxon>
        <taxon>Eupercaria</taxon>
        <taxon>Tetraodontiformes</taxon>
        <taxon>Tetradontoidea</taxon>
        <taxon>Tetraodontidae</taxon>
        <taxon>Tetraodon</taxon>
    </lineage>
</organism>
<feature type="region of interest" description="Disordered" evidence="3">
    <location>
        <begin position="962"/>
        <end position="1009"/>
    </location>
</feature>
<dbReference type="PROSITE" id="PS00675">
    <property type="entry name" value="SIGMA54_INTERACT_1"/>
    <property type="match status" value="1"/>
</dbReference>
<sequence length="1009" mass="118472">MSGDHGADASFSRFGELQALLQEEEEQLLQEMEEKHKEATTERQAWMREQVKALRGKREEERKQTLAQKTEQLFRQRCEELQIAESRRREQELHVEQRALVKMRQELLRAEQREDRLFHEMWEADARAKEEREARSARTSVSGTWNSWTSSHMKRLAREQEEELRVDLSILQQVLTQHTDEALEAAQRKRDQQRRAEREARNRLMKEVMETRSLQIQHKQVSASLQSAAWNIVTMGSSKFDNITCKELIRSGSPTIYRLKPELEKIGTLKRLTLGKKDPRKANKTILLVGETGTGKSTLINALVNYAIGVKWEDDVWFDIVGDKAANQPQSQTSDVIVYEIFGFEGRTLPFSLTLIDTPGYGDTRRMSRDSIITQRLHDWFRFEDGIHEISAVGLVVKASVSQLSNRLLYVFDSVTSLFGKDVKKNMVALITHSNGRKPKNVLIALESAKIQCARDEQNQIVHFLFNNCQTEDREEDADALKSAESTSMKGLTKFTDFLSKIEPQKLKVTVDVLNERVGLAACIKHLKERITFIELKRKEVEEVKRALAEFEEQMKENANFTVEVVKVSKEKQRINSGMWGLFFYEGATCCTVCEENCHYPGCTTAWSPKDCEVMIDGRCTSCTGKCPVSAHVKEDWIYVNKTWKVQMTLKDMKKKYEDNKAGNGDNFPRKLQALLQEEEEQLLQEMEEKHKEATTERQAWMREQVKALRGKREEERKQTLAQKTEQLFRQRCEELQIAESRRREQELHVEQRALVKMRQELLRAEQREDRLFHEMWEADARAKEEREARRMKRLAREQEEELRVDLSILQQVLTQHTDEALEAAQRKRDQQRRAEREARNRLMKEVMETRSLQIQHKREEGGSERVLSLRRLWKRLNILVVSSQREDLVLDKEVKGSLLCGLICFAVSLNMEKQEQLIRERDELDRLMAEMKLEEDDKEKCRRQLSAAYQADLRAQMEQQKQRRCEERAQAETEHRRRQAEEELYKQRTDELLSRPEWKPGHNRHPFR</sequence>
<keyword evidence="2" id="KW-0175">Coiled coil</keyword>
<evidence type="ECO:0000259" key="4">
    <source>
        <dbReference type="SMART" id="SM00382"/>
    </source>
</evidence>
<feature type="compositionally biased region" description="Basic and acidic residues" evidence="3">
    <location>
        <begin position="962"/>
        <end position="1001"/>
    </location>
</feature>
<dbReference type="Pfam" id="PF00735">
    <property type="entry name" value="Septin"/>
    <property type="match status" value="1"/>
</dbReference>
<keyword evidence="1" id="KW-0342">GTP-binding</keyword>
<accession>Q4SUL3</accession>
<dbReference type="PANTHER" id="PTHR32046">
    <property type="entry name" value="G DOMAIN-CONTAINING PROTEIN"/>
    <property type="match status" value="1"/>
</dbReference>
<feature type="coiled-coil region" evidence="2">
    <location>
        <begin position="748"/>
        <end position="842"/>
    </location>
</feature>
<feature type="coiled-coil region" evidence="2">
    <location>
        <begin position="673"/>
        <end position="704"/>
    </location>
</feature>
<proteinExistence type="inferred from homology"/>
<evidence type="ECO:0000313" key="5">
    <source>
        <dbReference type="EMBL" id="CAF95669.1"/>
    </source>
</evidence>
<reference evidence="5" key="2">
    <citation type="submission" date="2004-02" db="EMBL/GenBank/DDBJ databases">
        <authorList>
            <consortium name="Genoscope"/>
            <consortium name="Whitehead Institute Centre for Genome Research"/>
        </authorList>
    </citation>
    <scope>NUCLEOTIDE SEQUENCE</scope>
</reference>
<evidence type="ECO:0000256" key="1">
    <source>
        <dbReference type="RuleBase" id="RU004560"/>
    </source>
</evidence>
<comment type="similarity">
    <text evidence="1">Belongs to the TRAFAC class TrmE-Era-EngA-EngB-Septin-like GTPase superfamily. Septin GTPase family.</text>
</comment>
<dbReference type="EMBL" id="CAAE01013876">
    <property type="protein sequence ID" value="CAF95669.1"/>
    <property type="molecule type" value="Genomic_DNA"/>
</dbReference>
<dbReference type="InterPro" id="IPR027417">
    <property type="entry name" value="P-loop_NTPase"/>
</dbReference>
<dbReference type="InterPro" id="IPR003593">
    <property type="entry name" value="AAA+_ATPase"/>
</dbReference>
<dbReference type="AlphaFoldDB" id="Q4SUL3"/>
<keyword evidence="1" id="KW-0547">Nucleotide-binding</keyword>
<dbReference type="InterPro" id="IPR025662">
    <property type="entry name" value="Sigma_54_int_dom_ATP-bd_1"/>
</dbReference>
<feature type="coiled-coil region" evidence="2">
    <location>
        <begin position="93"/>
        <end position="120"/>
    </location>
</feature>
<name>Q4SUL3_TETNG</name>
<reference evidence="5" key="1">
    <citation type="journal article" date="2004" name="Nature">
        <title>Genome duplication in the teleost fish Tetraodon nigroviridis reveals the early vertebrate proto-karyotype.</title>
        <authorList>
            <person name="Jaillon O."/>
            <person name="Aury J.-M."/>
            <person name="Brunet F."/>
            <person name="Petit J.-L."/>
            <person name="Stange-Thomann N."/>
            <person name="Mauceli E."/>
            <person name="Bouneau L."/>
            <person name="Fischer C."/>
            <person name="Ozouf-Costaz C."/>
            <person name="Bernot A."/>
            <person name="Nicaud S."/>
            <person name="Jaffe D."/>
            <person name="Fisher S."/>
            <person name="Lutfalla G."/>
            <person name="Dossat C."/>
            <person name="Segurens B."/>
            <person name="Dasilva C."/>
            <person name="Salanoubat M."/>
            <person name="Levy M."/>
            <person name="Boudet N."/>
            <person name="Castellano S."/>
            <person name="Anthouard V."/>
            <person name="Jubin C."/>
            <person name="Castelli V."/>
            <person name="Katinka M."/>
            <person name="Vacherie B."/>
            <person name="Biemont C."/>
            <person name="Skalli Z."/>
            <person name="Cattolico L."/>
            <person name="Poulain J."/>
            <person name="De Berardinis V."/>
            <person name="Cruaud C."/>
            <person name="Duprat S."/>
            <person name="Brottier P."/>
            <person name="Coutanceau J.-P."/>
            <person name="Gouzy J."/>
            <person name="Parra G."/>
            <person name="Lardier G."/>
            <person name="Chapple C."/>
            <person name="McKernan K.J."/>
            <person name="McEwan P."/>
            <person name="Bosak S."/>
            <person name="Kellis M."/>
            <person name="Volff J.-N."/>
            <person name="Guigo R."/>
            <person name="Zody M.C."/>
            <person name="Mesirov J."/>
            <person name="Lindblad-Toh K."/>
            <person name="Birren B."/>
            <person name="Nusbaum C."/>
            <person name="Kahn D."/>
            <person name="Robinson-Rechavi M."/>
            <person name="Laudet V."/>
            <person name="Schachter V."/>
            <person name="Quetier F."/>
            <person name="Saurin W."/>
            <person name="Scarpelli C."/>
            <person name="Wincker P."/>
            <person name="Lander E.S."/>
            <person name="Weissenbach J."/>
            <person name="Roest Crollius H."/>
        </authorList>
    </citation>
    <scope>NUCLEOTIDE SEQUENCE [LARGE SCALE GENOMIC DNA]</scope>
</reference>
<feature type="coiled-coil region" evidence="2">
    <location>
        <begin position="524"/>
        <end position="557"/>
    </location>
</feature>
<comment type="caution">
    <text evidence="5">The sequence shown here is derived from an EMBL/GenBank/DDBJ whole genome shotgun (WGS) entry which is preliminary data.</text>
</comment>
<dbReference type="KEGG" id="tng:GSTEN00012408G001"/>
<dbReference type="SUPFAM" id="SSF52540">
    <property type="entry name" value="P-loop containing nucleoside triphosphate hydrolases"/>
    <property type="match status" value="1"/>
</dbReference>
<evidence type="ECO:0000256" key="3">
    <source>
        <dbReference type="SAM" id="MobiDB-lite"/>
    </source>
</evidence>
<dbReference type="PANTHER" id="PTHR32046:SF11">
    <property type="entry name" value="IMMUNE-ASSOCIATED NUCLEOTIDE-BINDING PROTEIN 10-LIKE"/>
    <property type="match status" value="1"/>
</dbReference>
<dbReference type="OrthoDB" id="8954335at2759"/>